<evidence type="ECO:0000259" key="9">
    <source>
        <dbReference type="SMART" id="SM00563"/>
    </source>
</evidence>
<dbReference type="AlphaFoldDB" id="A0A1D1YPM6"/>
<reference evidence="10" key="1">
    <citation type="submission" date="2015-07" db="EMBL/GenBank/DDBJ databases">
        <title>Transcriptome Assembly of Anthurium amnicola.</title>
        <authorList>
            <person name="Suzuki J."/>
        </authorList>
    </citation>
    <scope>NUCLEOTIDE SEQUENCE</scope>
</reference>
<protein>
    <submittedName>
        <fullName evidence="10">Putative glycerol-3-phosphate acyltransferase 3</fullName>
    </submittedName>
</protein>
<dbReference type="SMART" id="SM00563">
    <property type="entry name" value="PlsC"/>
    <property type="match status" value="1"/>
</dbReference>
<dbReference type="GO" id="GO:0010143">
    <property type="term" value="P:cutin biosynthetic process"/>
    <property type="evidence" value="ECO:0007669"/>
    <property type="project" value="TreeGrafter"/>
</dbReference>
<evidence type="ECO:0000256" key="4">
    <source>
        <dbReference type="ARBA" id="ARBA00022692"/>
    </source>
</evidence>
<keyword evidence="10" id="KW-0012">Acyltransferase</keyword>
<keyword evidence="4 8" id="KW-0812">Transmembrane</keyword>
<keyword evidence="5 8" id="KW-1133">Transmembrane helix</keyword>
<organism evidence="10">
    <name type="scientific">Anthurium amnicola</name>
    <dbReference type="NCBI Taxonomy" id="1678845"/>
    <lineage>
        <taxon>Eukaryota</taxon>
        <taxon>Viridiplantae</taxon>
        <taxon>Streptophyta</taxon>
        <taxon>Embryophyta</taxon>
        <taxon>Tracheophyta</taxon>
        <taxon>Spermatophyta</taxon>
        <taxon>Magnoliopsida</taxon>
        <taxon>Liliopsida</taxon>
        <taxon>Araceae</taxon>
        <taxon>Pothoideae</taxon>
        <taxon>Potheae</taxon>
        <taxon>Anthurium</taxon>
    </lineage>
</organism>
<sequence>MAAKRPMLKTLLSFYVSLRRKVGSWLSPHRRIPHTPHPKFQRSPSSQATGRLPAPHREVLCSVEGGLLRSSSTFPYFMVVALEAGGGLTRALLLLLLYPLLCCVGEEVGLRVMAMVCFCGIKVEGFRLGRAVLPKHLLEGVGMEGFEMMTRSSVGKKVVCVTGMPRVMVEASLKEYLGVNVVVGRELRVAGGYYTGLMEENMEEGEVLRELWGEEGNSEGLFGLTGCNRSQQHPFFSLCKEVYTATSAEKKAWRPLPRDRYPKPLVFHDGRVAFRPTAAATLAMFVWLPFGCLLAVFRAVVFLSLPYHLFIPILAFTGMKNRLVRSPSAPGGAGGGGGQLYACNHRTLLDPVYVSSALRKALSAVVYSVSPLSEFLAPIKTVRLTRDREEDRRRMAELLRRGDLVVCPEGTTCREPYLLRFSPLFAEVAVRDVIPVAVDARVDMFYGTTAGGRKWLDPFFFVLNPSPSYTLQFLPGVPVVLPDGERRNSHEVANQLQGVLAGALGFEPTMLTRKDKYLMLADNEGVVKPRHH</sequence>
<evidence type="ECO:0000256" key="1">
    <source>
        <dbReference type="ARBA" id="ARBA00004141"/>
    </source>
</evidence>
<evidence type="ECO:0000256" key="8">
    <source>
        <dbReference type="SAM" id="Phobius"/>
    </source>
</evidence>
<proteinExistence type="inferred from homology"/>
<dbReference type="PANTHER" id="PTHR15486">
    <property type="entry name" value="ANCIENT UBIQUITOUS PROTEIN"/>
    <property type="match status" value="1"/>
</dbReference>
<evidence type="ECO:0000256" key="3">
    <source>
        <dbReference type="ARBA" id="ARBA00022679"/>
    </source>
</evidence>
<dbReference type="Pfam" id="PF01553">
    <property type="entry name" value="Acyltransferase"/>
    <property type="match status" value="1"/>
</dbReference>
<feature type="transmembrane region" description="Helical" evidence="8">
    <location>
        <begin position="296"/>
        <end position="316"/>
    </location>
</feature>
<keyword evidence="6 8" id="KW-0472">Membrane</keyword>
<evidence type="ECO:0000256" key="5">
    <source>
        <dbReference type="ARBA" id="ARBA00022989"/>
    </source>
</evidence>
<accession>A0A1D1YPM6</accession>
<dbReference type="EMBL" id="GDJX01011387">
    <property type="protein sequence ID" value="JAT56549.1"/>
    <property type="molecule type" value="Transcribed_RNA"/>
</dbReference>
<dbReference type="GO" id="GO:0016020">
    <property type="term" value="C:membrane"/>
    <property type="evidence" value="ECO:0007669"/>
    <property type="project" value="UniProtKB-SubCell"/>
</dbReference>
<dbReference type="GO" id="GO:0016791">
    <property type="term" value="F:phosphatase activity"/>
    <property type="evidence" value="ECO:0007669"/>
    <property type="project" value="TreeGrafter"/>
</dbReference>
<feature type="domain" description="Phospholipid/glycerol acyltransferase" evidence="9">
    <location>
        <begin position="339"/>
        <end position="441"/>
    </location>
</feature>
<evidence type="ECO:0000256" key="2">
    <source>
        <dbReference type="ARBA" id="ARBA00007937"/>
    </source>
</evidence>
<feature type="compositionally biased region" description="Basic residues" evidence="7">
    <location>
        <begin position="30"/>
        <end position="40"/>
    </location>
</feature>
<feature type="region of interest" description="Disordered" evidence="7">
    <location>
        <begin position="30"/>
        <end position="52"/>
    </location>
</feature>
<dbReference type="InterPro" id="IPR002123">
    <property type="entry name" value="Plipid/glycerol_acylTrfase"/>
</dbReference>
<evidence type="ECO:0000256" key="6">
    <source>
        <dbReference type="ARBA" id="ARBA00023136"/>
    </source>
</evidence>
<evidence type="ECO:0000256" key="7">
    <source>
        <dbReference type="SAM" id="MobiDB-lite"/>
    </source>
</evidence>
<dbReference type="Pfam" id="PF23270">
    <property type="entry name" value="HAD_RAM2_N"/>
    <property type="match status" value="1"/>
</dbReference>
<dbReference type="GO" id="GO:0090447">
    <property type="term" value="F:glycerol-3-phosphate 2-O-acyltransferase activity"/>
    <property type="evidence" value="ECO:0007669"/>
    <property type="project" value="TreeGrafter"/>
</dbReference>
<keyword evidence="3 10" id="KW-0808">Transferase</keyword>
<comment type="similarity">
    <text evidence="2">Belongs to the GPAT/DAPAT family.</text>
</comment>
<evidence type="ECO:0000313" key="10">
    <source>
        <dbReference type="EMBL" id="JAT56549.1"/>
    </source>
</evidence>
<dbReference type="InterPro" id="IPR056462">
    <property type="entry name" value="HAD_RAM2/GPAT1-8"/>
</dbReference>
<gene>
    <name evidence="10" type="primary">GPAT3_0</name>
    <name evidence="10" type="ORF">g.57819</name>
</gene>
<dbReference type="SUPFAM" id="SSF69593">
    <property type="entry name" value="Glycerol-3-phosphate (1)-acyltransferase"/>
    <property type="match status" value="1"/>
</dbReference>
<dbReference type="PANTHER" id="PTHR15486:SF62">
    <property type="entry name" value="GLYCEROL-3-PHOSPHATE ACYLTRANSFERASE 2-RELATED"/>
    <property type="match status" value="1"/>
</dbReference>
<comment type="subcellular location">
    <subcellularLocation>
        <location evidence="1">Membrane</location>
        <topology evidence="1">Multi-pass membrane protein</topology>
    </subcellularLocation>
</comment>
<name>A0A1D1YPM6_9ARAE</name>